<gene>
    <name evidence="1" type="ORF">R1flu_003723</name>
</gene>
<evidence type="ECO:0000313" key="2">
    <source>
        <dbReference type="Proteomes" id="UP001605036"/>
    </source>
</evidence>
<dbReference type="InterPro" id="IPR019994">
    <property type="entry name" value="Lipid-A-disac_synthase-rel_put"/>
</dbReference>
<proteinExistence type="predicted"/>
<evidence type="ECO:0008006" key="3">
    <source>
        <dbReference type="Google" id="ProtNLM"/>
    </source>
</evidence>
<accession>A0ABD1Y9T6</accession>
<dbReference type="PANTHER" id="PTHR39517:SF1">
    <property type="entry name" value="LIPID-A-DISACCHARIDE SYNTHASE"/>
    <property type="match status" value="1"/>
</dbReference>
<organism evidence="1 2">
    <name type="scientific">Riccia fluitans</name>
    <dbReference type="NCBI Taxonomy" id="41844"/>
    <lineage>
        <taxon>Eukaryota</taxon>
        <taxon>Viridiplantae</taxon>
        <taxon>Streptophyta</taxon>
        <taxon>Embryophyta</taxon>
        <taxon>Marchantiophyta</taxon>
        <taxon>Marchantiopsida</taxon>
        <taxon>Marchantiidae</taxon>
        <taxon>Marchantiales</taxon>
        <taxon>Ricciaceae</taxon>
        <taxon>Riccia</taxon>
    </lineage>
</organism>
<name>A0ABD1Y9T6_9MARC</name>
<dbReference type="NCBIfam" id="TIGR03492">
    <property type="entry name" value="lipid-A-disaccharide synthase-related protein"/>
    <property type="match status" value="1"/>
</dbReference>
<dbReference type="PANTHER" id="PTHR39517">
    <property type="entry name" value="SLL0192 PROTEIN"/>
    <property type="match status" value="1"/>
</dbReference>
<dbReference type="EMBL" id="JBHFFA010000006">
    <property type="protein sequence ID" value="KAL2623518.1"/>
    <property type="molecule type" value="Genomic_DNA"/>
</dbReference>
<evidence type="ECO:0000313" key="1">
    <source>
        <dbReference type="EMBL" id="KAL2623518.1"/>
    </source>
</evidence>
<keyword evidence="2" id="KW-1185">Reference proteome</keyword>
<protein>
    <recommendedName>
        <fullName evidence="3">Lipid-A-disaccharide synthase</fullName>
    </recommendedName>
</protein>
<comment type="caution">
    <text evidence="1">The sequence shown here is derived from an EMBL/GenBank/DDBJ whole genome shotgun (WGS) entry which is preliminary data.</text>
</comment>
<dbReference type="AlphaFoldDB" id="A0ABD1Y9T6"/>
<reference evidence="1 2" key="1">
    <citation type="submission" date="2024-09" db="EMBL/GenBank/DDBJ databases">
        <title>Chromosome-scale assembly of Riccia fluitans.</title>
        <authorList>
            <person name="Paukszto L."/>
            <person name="Sawicki J."/>
            <person name="Karawczyk K."/>
            <person name="Piernik-Szablinska J."/>
            <person name="Szczecinska M."/>
            <person name="Mazdziarz M."/>
        </authorList>
    </citation>
    <scope>NUCLEOTIDE SEQUENCE [LARGE SCALE GENOMIC DNA]</scope>
    <source>
        <strain evidence="1">Rf_01</strain>
        <tissue evidence="1">Aerial parts of the thallus</tissue>
    </source>
</reference>
<sequence length="573" mass="63557">MILIEIRLILDCSDQNLGITKGSCGRRRDSGMIVRAFTAISRLQGRVKATEKISQAVRKGVTKRRSVKKSSSVWKNSESCDSSKQVELFTFIKFNIVEERAEVLESRQSANPKVKHMLCLSNGHGEDTIAVSVLKELMVIVGERGQKIDVKALALVGAGSAYHQNGIQTLGPSKVMPSGGFIYMDILQLLGDVRAGLLSLTIDQWQTIVRWLDTTPDAFILAVGDIFPLALAWLASIHEKKKHKRVLQYAFIGTAKSEFYIQDNSESNFSVRRRFHVESLLGGVYLPWERAIMADSNCRLVAPRDGLTVEVLRKRLPSHARNKVQDLGNPMMDGLDPSGCLNFLEKFEQGHCITILPGSRPPEVHANWRLLLEASKEVSNQLKQKFVVYIVPIVPSLEPGPFYDSLLEAGWEPYWSVSKHLHSCHAANAISKEEHRSRSELWPANNGVCILQFQKDNAVMLLLRGGFSDACFYAETAIAMAGTGTEQLVGLGKPVFTLPGSGPQFTYAFAEAQSRLLGKSIFLCSNPRSLGVQLAEVLDDQDSFWTFVNNGTERMGSPGSSRRIANEILNVIR</sequence>
<dbReference type="Proteomes" id="UP001605036">
    <property type="component" value="Unassembled WGS sequence"/>
</dbReference>